<dbReference type="EMBL" id="LJSK01000194">
    <property type="protein sequence ID" value="KPI85335.1"/>
    <property type="molecule type" value="Genomic_DNA"/>
</dbReference>
<dbReference type="GO" id="GO:0016460">
    <property type="term" value="C:myosin II complex"/>
    <property type="evidence" value="ECO:0007669"/>
    <property type="project" value="TreeGrafter"/>
</dbReference>
<comment type="caution">
    <text evidence="3">The sequence shown here is derived from an EMBL/GenBank/DDBJ whole genome shotgun (WGS) entry which is preliminary data.</text>
</comment>
<evidence type="ECO:0000313" key="3">
    <source>
        <dbReference type="EMBL" id="KPI85335.1"/>
    </source>
</evidence>
<evidence type="ECO:0000259" key="2">
    <source>
        <dbReference type="PROSITE" id="PS50222"/>
    </source>
</evidence>
<dbReference type="VEuPathDB" id="TriTrypDB:Lsey_0194_0130"/>
<dbReference type="InterPro" id="IPR050230">
    <property type="entry name" value="CALM/Myosin/TropC-like"/>
</dbReference>
<dbReference type="PROSITE" id="PS50222">
    <property type="entry name" value="EF_HAND_2"/>
    <property type="match status" value="3"/>
</dbReference>
<dbReference type="SUPFAM" id="SSF47473">
    <property type="entry name" value="EF-hand"/>
    <property type="match status" value="1"/>
</dbReference>
<keyword evidence="4" id="KW-1185">Reference proteome</keyword>
<protein>
    <submittedName>
        <fullName evidence="3">Calmodulin-like protein</fullName>
    </submittedName>
</protein>
<accession>A0A0N1PDC0</accession>
<dbReference type="AlphaFoldDB" id="A0A0N1PDC0"/>
<dbReference type="InterPro" id="IPR011992">
    <property type="entry name" value="EF-hand-dom_pair"/>
</dbReference>
<dbReference type="OrthoDB" id="26525at2759"/>
<dbReference type="Proteomes" id="UP000038009">
    <property type="component" value="Unassembled WGS sequence"/>
</dbReference>
<dbReference type="Gene3D" id="1.10.238.10">
    <property type="entry name" value="EF-hand"/>
    <property type="match status" value="1"/>
</dbReference>
<feature type="domain" description="EF-hand" evidence="2">
    <location>
        <begin position="116"/>
        <end position="151"/>
    </location>
</feature>
<dbReference type="Pfam" id="PF13499">
    <property type="entry name" value="EF-hand_7"/>
    <property type="match status" value="1"/>
</dbReference>
<feature type="domain" description="EF-hand" evidence="2">
    <location>
        <begin position="7"/>
        <end position="42"/>
    </location>
</feature>
<dbReference type="InterPro" id="IPR002048">
    <property type="entry name" value="EF_hand_dom"/>
</dbReference>
<reference evidence="3 4" key="1">
    <citation type="journal article" date="2015" name="PLoS Pathog.">
        <title>Leptomonas seymouri: Adaptations to the Dixenous Life Cycle Analyzed by Genome Sequencing, Transcriptome Profiling and Co-infection with Leishmania donovani.</title>
        <authorList>
            <person name="Kraeva N."/>
            <person name="Butenko A."/>
            <person name="Hlavacova J."/>
            <person name="Kostygov A."/>
            <person name="Myskova J."/>
            <person name="Grybchuk D."/>
            <person name="Lestinova T."/>
            <person name="Votypka J."/>
            <person name="Volf P."/>
            <person name="Opperdoes F."/>
            <person name="Flegontov P."/>
            <person name="Lukes J."/>
            <person name="Yurchenko V."/>
        </authorList>
    </citation>
    <scope>NUCLEOTIDE SEQUENCE [LARGE SCALE GENOMIC DNA]</scope>
    <source>
        <strain evidence="3 4">ATCC 30220</strain>
    </source>
</reference>
<dbReference type="PANTHER" id="PTHR23048:SF0">
    <property type="entry name" value="CALMODULIN LIKE 3"/>
    <property type="match status" value="1"/>
</dbReference>
<dbReference type="GO" id="GO:0005509">
    <property type="term" value="F:calcium ion binding"/>
    <property type="evidence" value="ECO:0007669"/>
    <property type="project" value="InterPro"/>
</dbReference>
<evidence type="ECO:0000313" key="4">
    <source>
        <dbReference type="Proteomes" id="UP000038009"/>
    </source>
</evidence>
<feature type="domain" description="EF-hand" evidence="2">
    <location>
        <begin position="80"/>
        <end position="115"/>
    </location>
</feature>
<dbReference type="PANTHER" id="PTHR23048">
    <property type="entry name" value="MYOSIN LIGHT CHAIN 1, 3"/>
    <property type="match status" value="1"/>
</dbReference>
<dbReference type="SMART" id="SM00054">
    <property type="entry name" value="EFh"/>
    <property type="match status" value="3"/>
</dbReference>
<sequence length="154" mass="17036">MTALTEEQRAQAALQFLLLDKDSDGYIDSDHLGEYLRTVGLYPTPSDIRGYIPLVDPQNSGKVGQEDALQLVEKLYPQRTTPEELQAALKMLDEDADGYMTTSQLRLILVSLGTRLTAEEADDIIQDVEKDADGLINLDDLAHMLMPNKAEGSI</sequence>
<proteinExistence type="predicted"/>
<evidence type="ECO:0000256" key="1">
    <source>
        <dbReference type="ARBA" id="ARBA00022737"/>
    </source>
</evidence>
<dbReference type="CDD" id="cd00051">
    <property type="entry name" value="EFh"/>
    <property type="match status" value="1"/>
</dbReference>
<dbReference type="FunFam" id="1.10.238.10:FF:000001">
    <property type="entry name" value="Calmodulin 1"/>
    <property type="match status" value="1"/>
</dbReference>
<name>A0A0N1PDC0_LEPSE</name>
<organism evidence="3 4">
    <name type="scientific">Leptomonas seymouri</name>
    <dbReference type="NCBI Taxonomy" id="5684"/>
    <lineage>
        <taxon>Eukaryota</taxon>
        <taxon>Discoba</taxon>
        <taxon>Euglenozoa</taxon>
        <taxon>Kinetoplastea</taxon>
        <taxon>Metakinetoplastina</taxon>
        <taxon>Trypanosomatida</taxon>
        <taxon>Trypanosomatidae</taxon>
        <taxon>Leishmaniinae</taxon>
        <taxon>Leptomonas</taxon>
    </lineage>
</organism>
<keyword evidence="1" id="KW-0677">Repeat</keyword>
<dbReference type="OMA" id="SHELGTY"/>
<gene>
    <name evidence="3" type="ORF">ABL78_5617</name>
</gene>